<feature type="transmembrane region" description="Helical" evidence="13">
    <location>
        <begin position="56"/>
        <end position="76"/>
    </location>
</feature>
<evidence type="ECO:0000256" key="8">
    <source>
        <dbReference type="ARBA" id="ARBA00022958"/>
    </source>
</evidence>
<protein>
    <submittedName>
        <fullName evidence="16">TrkA-N domain-containing protein</fullName>
    </submittedName>
</protein>
<feature type="transmembrane region" description="Helical" evidence="13">
    <location>
        <begin position="154"/>
        <end position="173"/>
    </location>
</feature>
<keyword evidence="11" id="KW-0406">Ion transport</keyword>
<evidence type="ECO:0000256" key="4">
    <source>
        <dbReference type="ARBA" id="ARBA00022449"/>
    </source>
</evidence>
<dbReference type="Proteomes" id="UP000011575">
    <property type="component" value="Unassembled WGS sequence"/>
</dbReference>
<evidence type="ECO:0000256" key="2">
    <source>
        <dbReference type="ARBA" id="ARBA00004651"/>
    </source>
</evidence>
<evidence type="ECO:0000256" key="1">
    <source>
        <dbReference type="ARBA" id="ARBA00003660"/>
    </source>
</evidence>
<evidence type="ECO:0000256" key="7">
    <source>
        <dbReference type="ARBA" id="ARBA00022692"/>
    </source>
</evidence>
<keyword evidence="8" id="KW-0630">Potassium</keyword>
<keyword evidence="6" id="KW-0633">Potassium transport</keyword>
<dbReference type="PROSITE" id="PS51202">
    <property type="entry name" value="RCK_C"/>
    <property type="match status" value="1"/>
</dbReference>
<dbReference type="InterPro" id="IPR003148">
    <property type="entry name" value="RCK_N"/>
</dbReference>
<dbReference type="InterPro" id="IPR038770">
    <property type="entry name" value="Na+/solute_symporter_sf"/>
</dbReference>
<dbReference type="SUPFAM" id="SSF51735">
    <property type="entry name" value="NAD(P)-binding Rossmann-fold domains"/>
    <property type="match status" value="1"/>
</dbReference>
<feature type="transmembrane region" description="Helical" evidence="13">
    <location>
        <begin position="30"/>
        <end position="50"/>
    </location>
</feature>
<evidence type="ECO:0000256" key="5">
    <source>
        <dbReference type="ARBA" id="ARBA00022475"/>
    </source>
</evidence>
<dbReference type="InterPro" id="IPR036721">
    <property type="entry name" value="RCK_C_sf"/>
</dbReference>
<dbReference type="Pfam" id="PF00999">
    <property type="entry name" value="Na_H_Exchanger"/>
    <property type="match status" value="1"/>
</dbReference>
<dbReference type="SUPFAM" id="SSF116726">
    <property type="entry name" value="TrkA C-terminal domain-like"/>
    <property type="match status" value="1"/>
</dbReference>
<dbReference type="InterPro" id="IPR006037">
    <property type="entry name" value="RCK_C"/>
</dbReference>
<feature type="domain" description="RCK N-terminal" evidence="14">
    <location>
        <begin position="398"/>
        <end position="517"/>
    </location>
</feature>
<organism evidence="16 17">
    <name type="scientific">Halorubrum aidingense JCM 13560</name>
    <dbReference type="NCBI Taxonomy" id="1230454"/>
    <lineage>
        <taxon>Archaea</taxon>
        <taxon>Methanobacteriati</taxon>
        <taxon>Methanobacteriota</taxon>
        <taxon>Stenosarchaea group</taxon>
        <taxon>Halobacteria</taxon>
        <taxon>Halobacteriales</taxon>
        <taxon>Haloferacaceae</taxon>
        <taxon>Halorubrum</taxon>
    </lineage>
</organism>
<evidence type="ECO:0000313" key="16">
    <source>
        <dbReference type="EMBL" id="EMA69853.1"/>
    </source>
</evidence>
<comment type="function">
    <text evidence="1">Part of a potassium transport system.</text>
</comment>
<feature type="transmembrane region" description="Helical" evidence="13">
    <location>
        <begin position="117"/>
        <end position="142"/>
    </location>
</feature>
<feature type="transmembrane region" description="Helical" evidence="13">
    <location>
        <begin position="296"/>
        <end position="321"/>
    </location>
</feature>
<keyword evidence="7 13" id="KW-0812">Transmembrane</keyword>
<keyword evidence="3" id="KW-0813">Transport</keyword>
<evidence type="ECO:0000313" key="17">
    <source>
        <dbReference type="Proteomes" id="UP000011575"/>
    </source>
</evidence>
<gene>
    <name evidence="16" type="ORF">C461_01801</name>
</gene>
<reference evidence="16 17" key="1">
    <citation type="journal article" date="2014" name="PLoS Genet.">
        <title>Phylogenetically driven sequencing of extremely halophilic archaea reveals strategies for static and dynamic osmo-response.</title>
        <authorList>
            <person name="Becker E.A."/>
            <person name="Seitzer P.M."/>
            <person name="Tritt A."/>
            <person name="Larsen D."/>
            <person name="Krusor M."/>
            <person name="Yao A.I."/>
            <person name="Wu D."/>
            <person name="Madern D."/>
            <person name="Eisen J.A."/>
            <person name="Darling A.E."/>
            <person name="Facciotti M.T."/>
        </authorList>
    </citation>
    <scope>NUCLEOTIDE SEQUENCE [LARGE SCALE GENOMIC DNA]</scope>
    <source>
        <strain evidence="16 17">JCM 13560</strain>
    </source>
</reference>
<dbReference type="Gene3D" id="3.40.50.720">
    <property type="entry name" value="NAD(P)-binding Rossmann-like Domain"/>
    <property type="match status" value="1"/>
</dbReference>
<comment type="caution">
    <text evidence="16">The sequence shown here is derived from an EMBL/GenBank/DDBJ whole genome shotgun (WGS) entry which is preliminary data.</text>
</comment>
<dbReference type="STRING" id="1230454.C461_01801"/>
<comment type="subcellular location">
    <subcellularLocation>
        <location evidence="2">Cell membrane</location>
        <topology evidence="2">Multi-pass membrane protein</topology>
    </subcellularLocation>
</comment>
<feature type="transmembrane region" description="Helical" evidence="13">
    <location>
        <begin position="333"/>
        <end position="356"/>
    </location>
</feature>
<evidence type="ECO:0000259" key="15">
    <source>
        <dbReference type="PROSITE" id="PS51202"/>
    </source>
</evidence>
<evidence type="ECO:0000256" key="12">
    <source>
        <dbReference type="ARBA" id="ARBA00023136"/>
    </source>
</evidence>
<dbReference type="InterPro" id="IPR006036">
    <property type="entry name" value="K_uptake_TrkA"/>
</dbReference>
<keyword evidence="4" id="KW-0050">Antiport</keyword>
<dbReference type="GO" id="GO:1902600">
    <property type="term" value="P:proton transmembrane transport"/>
    <property type="evidence" value="ECO:0007669"/>
    <property type="project" value="InterPro"/>
</dbReference>
<dbReference type="GO" id="GO:0015079">
    <property type="term" value="F:potassium ion transmembrane transporter activity"/>
    <property type="evidence" value="ECO:0007669"/>
    <property type="project" value="InterPro"/>
</dbReference>
<keyword evidence="10" id="KW-0520">NAD</keyword>
<dbReference type="InterPro" id="IPR036291">
    <property type="entry name" value="NAD(P)-bd_dom_sf"/>
</dbReference>
<evidence type="ECO:0000256" key="10">
    <source>
        <dbReference type="ARBA" id="ARBA00023027"/>
    </source>
</evidence>
<keyword evidence="17" id="KW-1185">Reference proteome</keyword>
<evidence type="ECO:0000256" key="3">
    <source>
        <dbReference type="ARBA" id="ARBA00022448"/>
    </source>
</evidence>
<evidence type="ECO:0000256" key="6">
    <source>
        <dbReference type="ARBA" id="ARBA00022538"/>
    </source>
</evidence>
<feature type="domain" description="RCK C-terminal" evidence="15">
    <location>
        <begin position="533"/>
        <end position="615"/>
    </location>
</feature>
<dbReference type="PRINTS" id="PR00335">
    <property type="entry name" value="KUPTAKETRKA"/>
</dbReference>
<dbReference type="PANTHER" id="PTHR32507">
    <property type="entry name" value="NA(+)/H(+) ANTIPORTER 1"/>
    <property type="match status" value="1"/>
</dbReference>
<evidence type="ECO:0000259" key="14">
    <source>
        <dbReference type="PROSITE" id="PS51201"/>
    </source>
</evidence>
<feature type="transmembrane region" description="Helical" evidence="13">
    <location>
        <begin position="185"/>
        <end position="207"/>
    </location>
</feature>
<keyword evidence="12 13" id="KW-0472">Membrane</keyword>
<feature type="transmembrane region" description="Helical" evidence="13">
    <location>
        <begin position="6"/>
        <end position="23"/>
    </location>
</feature>
<dbReference type="PATRIC" id="fig|1230454.4.peg.371"/>
<dbReference type="PANTHER" id="PTHR32507:SF0">
    <property type="entry name" value="NA(+)_H(+) ANTIPORTER 2-RELATED"/>
    <property type="match status" value="1"/>
</dbReference>
<feature type="transmembrane region" description="Helical" evidence="13">
    <location>
        <begin position="270"/>
        <end position="290"/>
    </location>
</feature>
<dbReference type="RefSeq" id="WP_007998120.1">
    <property type="nucleotide sequence ID" value="NZ_AOJI01000012.1"/>
</dbReference>
<feature type="transmembrane region" description="Helical" evidence="13">
    <location>
        <begin position="368"/>
        <end position="387"/>
    </location>
</feature>
<evidence type="ECO:0000256" key="13">
    <source>
        <dbReference type="SAM" id="Phobius"/>
    </source>
</evidence>
<dbReference type="Pfam" id="PF02254">
    <property type="entry name" value="TrkA_N"/>
    <property type="match status" value="1"/>
</dbReference>
<dbReference type="AlphaFoldDB" id="M0PIT6"/>
<name>M0PIT6_9EURY</name>
<dbReference type="GO" id="GO:0015297">
    <property type="term" value="F:antiporter activity"/>
    <property type="evidence" value="ECO:0007669"/>
    <property type="project" value="UniProtKB-KW"/>
</dbReference>
<dbReference type="EMBL" id="AOJI01000012">
    <property type="protein sequence ID" value="EMA69853.1"/>
    <property type="molecule type" value="Genomic_DNA"/>
</dbReference>
<evidence type="ECO:0000256" key="11">
    <source>
        <dbReference type="ARBA" id="ARBA00023065"/>
    </source>
</evidence>
<keyword evidence="5" id="KW-1003">Cell membrane</keyword>
<dbReference type="Gene3D" id="3.30.70.1450">
    <property type="entry name" value="Regulator of K+ conductance, C-terminal domain"/>
    <property type="match status" value="1"/>
</dbReference>
<dbReference type="InterPro" id="IPR006153">
    <property type="entry name" value="Cation/H_exchanger_TM"/>
</dbReference>
<accession>M0PIT6</accession>
<sequence>MSGTLPIITAILGIGIALQVISSRLRVPSVLFLIVVGVLMGPEGFGFVTAETFGDGLTTVVGLSVAIIVFDGAFDLRRARLADAPRTIAGVVTLGALIMFGGTALAVRLFVADGWGIALLIGALLIATGPTVITPILEVVNVREHVASTLEAEGIFNDVTAAILAIVVFETMVLADNAAGIPGGFLTRLVAGAGVGMVVAFVVYLTLTKLDAPGADAKRMVRLVTLGGAFIAYGLAESIAPETGVAAAAAAGIVLGNVDDLPHREEVSNFGRDLTLIALAFIFISLAALIDFGTVLGLGLGGIGVVVVVTLVIRPLVMFAFARESAFTRNERLFLSSVGPRGIIPASVATLFAIQLQDAGQFDAAQTLSGTVFLVIFITVVLQAGLARQIADVLDVQPMKTIIVGGGRVGRTLAKRLENRGENVVIIDRDPAAVEELQKEELQAVEGDGTNADALAEHGAESAKLLIAATPDDDANLLVSQLARSKFDIETVIARVNDPDNVDAFETLDVRAIDVSSAMAWSLDNEIERPTLSHWMNQLGDGHDAQEVTITAETFAGKTVKQLAAEIPNSVLIAVVGREDETFVPHGDTVLEAGDRVTFLGDIGDVETAIKRAHPHD</sequence>
<dbReference type="PROSITE" id="PS51201">
    <property type="entry name" value="RCK_N"/>
    <property type="match status" value="1"/>
</dbReference>
<dbReference type="GO" id="GO:0005886">
    <property type="term" value="C:plasma membrane"/>
    <property type="evidence" value="ECO:0007669"/>
    <property type="project" value="UniProtKB-SubCell"/>
</dbReference>
<keyword evidence="9 13" id="KW-1133">Transmembrane helix</keyword>
<feature type="transmembrane region" description="Helical" evidence="13">
    <location>
        <begin position="88"/>
        <end position="111"/>
    </location>
</feature>
<evidence type="ECO:0000256" key="9">
    <source>
        <dbReference type="ARBA" id="ARBA00022989"/>
    </source>
</evidence>
<dbReference type="Pfam" id="PF02080">
    <property type="entry name" value="TrkA_C"/>
    <property type="match status" value="1"/>
</dbReference>
<proteinExistence type="predicted"/>
<dbReference type="Gene3D" id="1.20.1530.20">
    <property type="match status" value="1"/>
</dbReference>